<evidence type="ECO:0000313" key="3">
    <source>
        <dbReference type="EMBL" id="GHP07670.1"/>
    </source>
</evidence>
<reference evidence="3" key="1">
    <citation type="submission" date="2020-10" db="EMBL/GenBank/DDBJ databases">
        <title>Unveiling of a novel bifunctional photoreceptor, Dualchrome1, isolated from a cosmopolitan green alga.</title>
        <authorList>
            <person name="Suzuki S."/>
            <person name="Kawachi M."/>
        </authorList>
    </citation>
    <scope>NUCLEOTIDE SEQUENCE</scope>
    <source>
        <strain evidence="3">NIES 2893</strain>
    </source>
</reference>
<feature type="transmembrane region" description="Helical" evidence="2">
    <location>
        <begin position="47"/>
        <end position="70"/>
    </location>
</feature>
<keyword evidence="2" id="KW-0812">Transmembrane</keyword>
<accession>A0A830HPE3</accession>
<evidence type="ECO:0000256" key="1">
    <source>
        <dbReference type="SAM" id="MobiDB-lite"/>
    </source>
</evidence>
<dbReference type="InterPro" id="IPR010736">
    <property type="entry name" value="SHIPPO-rpt"/>
</dbReference>
<proteinExistence type="predicted"/>
<dbReference type="OrthoDB" id="2066at2759"/>
<dbReference type="Proteomes" id="UP000660262">
    <property type="component" value="Unassembled WGS sequence"/>
</dbReference>
<dbReference type="PANTHER" id="PTHR21580:SF28">
    <property type="entry name" value="BOREALIN N-TERMINAL DOMAIN-CONTAINING PROTEIN-RELATED"/>
    <property type="match status" value="1"/>
</dbReference>
<feature type="region of interest" description="Disordered" evidence="1">
    <location>
        <begin position="268"/>
        <end position="289"/>
    </location>
</feature>
<dbReference type="AlphaFoldDB" id="A0A830HPE3"/>
<organism evidence="3 4">
    <name type="scientific">Pycnococcus provasolii</name>
    <dbReference type="NCBI Taxonomy" id="41880"/>
    <lineage>
        <taxon>Eukaryota</taxon>
        <taxon>Viridiplantae</taxon>
        <taxon>Chlorophyta</taxon>
        <taxon>Pseudoscourfieldiophyceae</taxon>
        <taxon>Pseudoscourfieldiales</taxon>
        <taxon>Pycnococcaceae</taxon>
        <taxon>Pycnococcus</taxon>
    </lineage>
</organism>
<evidence type="ECO:0000256" key="2">
    <source>
        <dbReference type="SAM" id="Phobius"/>
    </source>
</evidence>
<evidence type="ECO:0000313" key="4">
    <source>
        <dbReference type="Proteomes" id="UP000660262"/>
    </source>
</evidence>
<comment type="caution">
    <text evidence="3">The sequence shown here is derived from an EMBL/GenBank/DDBJ whole genome shotgun (WGS) entry which is preliminary data.</text>
</comment>
<feature type="region of interest" description="Disordered" evidence="1">
    <location>
        <begin position="331"/>
        <end position="367"/>
    </location>
</feature>
<feature type="compositionally biased region" description="Polar residues" evidence="1">
    <location>
        <begin position="1"/>
        <end position="13"/>
    </location>
</feature>
<protein>
    <submittedName>
        <fullName evidence="3">Uncharacterized protein</fullName>
    </submittedName>
</protein>
<dbReference type="Pfam" id="PF07004">
    <property type="entry name" value="SHIPPO-rpt"/>
    <property type="match status" value="4"/>
</dbReference>
<dbReference type="Pfam" id="PF02325">
    <property type="entry name" value="CCB3_YggT"/>
    <property type="match status" value="1"/>
</dbReference>
<name>A0A830HPE3_9CHLO</name>
<feature type="compositionally biased region" description="Polar residues" evidence="1">
    <location>
        <begin position="337"/>
        <end position="348"/>
    </location>
</feature>
<dbReference type="InterPro" id="IPR051291">
    <property type="entry name" value="CIMAP"/>
</dbReference>
<feature type="region of interest" description="Disordered" evidence="1">
    <location>
        <begin position="1"/>
        <end position="32"/>
    </location>
</feature>
<keyword evidence="2" id="KW-0472">Membrane</keyword>
<dbReference type="PANTHER" id="PTHR21580">
    <property type="entry name" value="SHIPPO-1-RELATED"/>
    <property type="match status" value="1"/>
</dbReference>
<dbReference type="GO" id="GO:0016020">
    <property type="term" value="C:membrane"/>
    <property type="evidence" value="ECO:0007669"/>
    <property type="project" value="InterPro"/>
</dbReference>
<dbReference type="InterPro" id="IPR003425">
    <property type="entry name" value="CCB3/YggT"/>
</dbReference>
<keyword evidence="2" id="KW-1133">Transmembrane helix</keyword>
<dbReference type="EMBL" id="BNJQ01000017">
    <property type="protein sequence ID" value="GHP07670.1"/>
    <property type="molecule type" value="Genomic_DNA"/>
</dbReference>
<gene>
    <name evidence="3" type="ORF">PPROV_000641200</name>
</gene>
<sequence length="423" mass="46059">MPSSYAGSLSTDGQQQQTQQQQPEGATDDATTYTQNTKHAWAAPRMLAMSGVMAMCLELFYIVLILRVLLSWFPNVPPILYPVQDFVRAVTDPVLRPIQQVVPPLRLGNVAMDMSVILLILLINWLRSLQARPASVCQGPGPKYTLNGSIDEAAKRGLKFGKSQRADPTPLEAALVPGPGAYAPKPHIQYKAESCYSIASNRRSNMERKFSAEEPGPGTYNEHRNISRIKHVGSPRRGTFGRDGNRSSFMASPAVPGPGQYEHELVVHTSSPRRKLRTAGDASLSSTRDMSNHMHHMAPAAFSFGGKPKTPRKIHISAQHSAIDMAGIDSPGPGNYSHATSHPASDMNSTHRRSNRTVFTREKRGNDSVFISKMHSNASAPADTPGPGSYKLQGLAGNSNKYKNSGKFSFGTSVRPSLATVRF</sequence>
<keyword evidence="4" id="KW-1185">Reference proteome</keyword>